<name>A0AAE0YR88_9GAST</name>
<comment type="caution">
    <text evidence="1">The sequence shown here is derived from an EMBL/GenBank/DDBJ whole genome shotgun (WGS) entry which is preliminary data.</text>
</comment>
<proteinExistence type="predicted"/>
<sequence length="138" mass="15249">MSININGCFSSTSILELEICCGESGSIPSPAGFDVSSATHHRKGCASWGTSAQLAREYLPHAINTPPGEFPQNLSKFYRPVLQDETFDTRKAPHFSLAAYPYHLQFATALSGTMEDFHLSAVSPLMFWKSRLSLQTYE</sequence>
<dbReference type="Proteomes" id="UP001283361">
    <property type="component" value="Unassembled WGS sequence"/>
</dbReference>
<organism evidence="1 2">
    <name type="scientific">Elysia crispata</name>
    <name type="common">lettuce slug</name>
    <dbReference type="NCBI Taxonomy" id="231223"/>
    <lineage>
        <taxon>Eukaryota</taxon>
        <taxon>Metazoa</taxon>
        <taxon>Spiralia</taxon>
        <taxon>Lophotrochozoa</taxon>
        <taxon>Mollusca</taxon>
        <taxon>Gastropoda</taxon>
        <taxon>Heterobranchia</taxon>
        <taxon>Euthyneura</taxon>
        <taxon>Panpulmonata</taxon>
        <taxon>Sacoglossa</taxon>
        <taxon>Placobranchoidea</taxon>
        <taxon>Plakobranchidae</taxon>
        <taxon>Elysia</taxon>
    </lineage>
</organism>
<reference evidence="1" key="1">
    <citation type="journal article" date="2023" name="G3 (Bethesda)">
        <title>A reference genome for the long-term kleptoplast-retaining sea slug Elysia crispata morphotype clarki.</title>
        <authorList>
            <person name="Eastman K.E."/>
            <person name="Pendleton A.L."/>
            <person name="Shaikh M.A."/>
            <person name="Suttiyut T."/>
            <person name="Ogas R."/>
            <person name="Tomko P."/>
            <person name="Gavelis G."/>
            <person name="Widhalm J.R."/>
            <person name="Wisecaver J.H."/>
        </authorList>
    </citation>
    <scope>NUCLEOTIDE SEQUENCE</scope>
    <source>
        <strain evidence="1">ECLA1</strain>
    </source>
</reference>
<evidence type="ECO:0000313" key="1">
    <source>
        <dbReference type="EMBL" id="KAK3755153.1"/>
    </source>
</evidence>
<keyword evidence="2" id="KW-1185">Reference proteome</keyword>
<evidence type="ECO:0000313" key="2">
    <source>
        <dbReference type="Proteomes" id="UP001283361"/>
    </source>
</evidence>
<protein>
    <submittedName>
        <fullName evidence="1">Uncharacterized protein</fullName>
    </submittedName>
</protein>
<dbReference type="EMBL" id="JAWDGP010005606">
    <property type="protein sequence ID" value="KAK3755153.1"/>
    <property type="molecule type" value="Genomic_DNA"/>
</dbReference>
<gene>
    <name evidence="1" type="ORF">RRG08_036639</name>
</gene>
<dbReference type="AlphaFoldDB" id="A0AAE0YR88"/>
<accession>A0AAE0YR88</accession>